<evidence type="ECO:0000313" key="3">
    <source>
        <dbReference type="EMBL" id="KAH0558756.1"/>
    </source>
</evidence>
<dbReference type="InterPro" id="IPR050411">
    <property type="entry name" value="AlphaKG_dependent_hydroxylases"/>
</dbReference>
<dbReference type="Proteomes" id="UP000750711">
    <property type="component" value="Unassembled WGS sequence"/>
</dbReference>
<dbReference type="InterPro" id="IPR003819">
    <property type="entry name" value="TauD/TfdA-like"/>
</dbReference>
<dbReference type="GO" id="GO:0016491">
    <property type="term" value="F:oxidoreductase activity"/>
    <property type="evidence" value="ECO:0007669"/>
    <property type="project" value="UniProtKB-KW"/>
</dbReference>
<accession>A0A9P8RPF9</accession>
<sequence>MALAIPQTSAMDTTVTGPDRAWIPSNNVSPHYTQLAHVGEQKLPTGFSSHNASTIAWSGHAFEFDSSSLLTLLPTHIRELEKASDHFQALGVPMEKLSRSNFPLPTLGPILSELAKQVHSGKGFFVIRGLKPDNYSRETSMVMYVGISSYIGETRGRQDEFGNMLLHLTDLGSAVAPENERQAPYSSVSQPFHTDIGSIIGLYTLGEAAQGGESKLASSATVYNWIAKLRPDVVRLLARSDWVFDSFGQNPRYSTRPLLYHEDGKVILSFSRRPLVGSLTSPRSRDIPKLTNEQVEALNLVHFVAEEHALTIKLGKGDVMFWNNLGLLHCRNGFTDSAEHKRHLVRLWLHDENNAWPIPRELRGAWQDSYIHAGRKQHWPIEPITDREYVSTQQRASGHA</sequence>
<dbReference type="AlphaFoldDB" id="A0A9P8RPF9"/>
<evidence type="ECO:0000259" key="2">
    <source>
        <dbReference type="Pfam" id="PF02668"/>
    </source>
</evidence>
<dbReference type="PANTHER" id="PTHR10696">
    <property type="entry name" value="GAMMA-BUTYROBETAINE HYDROXYLASE-RELATED"/>
    <property type="match status" value="1"/>
</dbReference>
<dbReference type="SUPFAM" id="SSF51197">
    <property type="entry name" value="Clavaminate synthase-like"/>
    <property type="match status" value="1"/>
</dbReference>
<gene>
    <name evidence="3" type="ORF">GP486_004599</name>
</gene>
<evidence type="ECO:0000256" key="1">
    <source>
        <dbReference type="ARBA" id="ARBA00023002"/>
    </source>
</evidence>
<proteinExistence type="predicted"/>
<dbReference type="PANTHER" id="PTHR10696:SF54">
    <property type="entry name" value="FAMILY OXIDOREDUCTASE, PUTATIVE (AFU_ORTHOLOGUE AFUA_4G13850)-RELATED"/>
    <property type="match status" value="1"/>
</dbReference>
<dbReference type="InterPro" id="IPR042098">
    <property type="entry name" value="TauD-like_sf"/>
</dbReference>
<keyword evidence="1" id="KW-0560">Oxidoreductase</keyword>
<evidence type="ECO:0000313" key="4">
    <source>
        <dbReference type="Proteomes" id="UP000750711"/>
    </source>
</evidence>
<feature type="domain" description="TauD/TfdA-like" evidence="2">
    <location>
        <begin position="98"/>
        <end position="348"/>
    </location>
</feature>
<dbReference type="EMBL" id="JAGHQM010000747">
    <property type="protein sequence ID" value="KAH0558756.1"/>
    <property type="molecule type" value="Genomic_DNA"/>
</dbReference>
<protein>
    <recommendedName>
        <fullName evidence="2">TauD/TfdA-like domain-containing protein</fullName>
    </recommendedName>
</protein>
<keyword evidence="4" id="KW-1185">Reference proteome</keyword>
<organism evidence="3 4">
    <name type="scientific">Trichoglossum hirsutum</name>
    <dbReference type="NCBI Taxonomy" id="265104"/>
    <lineage>
        <taxon>Eukaryota</taxon>
        <taxon>Fungi</taxon>
        <taxon>Dikarya</taxon>
        <taxon>Ascomycota</taxon>
        <taxon>Pezizomycotina</taxon>
        <taxon>Geoglossomycetes</taxon>
        <taxon>Geoglossales</taxon>
        <taxon>Geoglossaceae</taxon>
        <taxon>Trichoglossum</taxon>
    </lineage>
</organism>
<dbReference type="Pfam" id="PF02668">
    <property type="entry name" value="TauD"/>
    <property type="match status" value="1"/>
</dbReference>
<name>A0A9P8RPF9_9PEZI</name>
<reference evidence="3" key="1">
    <citation type="submission" date="2021-03" db="EMBL/GenBank/DDBJ databases">
        <title>Comparative genomics and phylogenomic investigation of the class Geoglossomycetes provide insights into ecological specialization and systematics.</title>
        <authorList>
            <person name="Melie T."/>
            <person name="Pirro S."/>
            <person name="Miller A.N."/>
            <person name="Quandt A."/>
        </authorList>
    </citation>
    <scope>NUCLEOTIDE SEQUENCE</scope>
    <source>
        <strain evidence="3">CAQ_001_2017</strain>
    </source>
</reference>
<dbReference type="Gene3D" id="3.60.130.10">
    <property type="entry name" value="Clavaminate synthase-like"/>
    <property type="match status" value="1"/>
</dbReference>
<comment type="caution">
    <text evidence="3">The sequence shown here is derived from an EMBL/GenBank/DDBJ whole genome shotgun (WGS) entry which is preliminary data.</text>
</comment>